<dbReference type="Pfam" id="PF05534">
    <property type="entry name" value="HicB"/>
    <property type="match status" value="1"/>
</dbReference>
<dbReference type="EMBL" id="CP001798">
    <property type="protein sequence ID" value="ADE15026.1"/>
    <property type="molecule type" value="Genomic_DNA"/>
</dbReference>
<evidence type="ECO:0000313" key="1">
    <source>
        <dbReference type="EMBL" id="ADE15026.1"/>
    </source>
</evidence>
<gene>
    <name evidence="1" type="ordered locus">Nhal_1915</name>
</gene>
<evidence type="ECO:0000313" key="2">
    <source>
        <dbReference type="Proteomes" id="UP000001844"/>
    </source>
</evidence>
<dbReference type="OrthoDB" id="5297106at2"/>
<dbReference type="eggNOG" id="COG4226">
    <property type="taxonomic scope" value="Bacteria"/>
</dbReference>
<sequence length="154" mass="17375">MNTVLKHKGYIGTIEVSLEDNCLHGKIQFIQDTVTYEGQTPAELDQAFVEAVDDYLATCEELGREPQKPFSGSFNIRVGSELHKAAAVQSIQEGISLNEFVKLALKQRLTDSPSEHQVTHIHRIQLCVEQETDLGLNESEERWTVNTTVRSRLH</sequence>
<name>D5C3Q4_NITHN</name>
<dbReference type="SUPFAM" id="SSF47598">
    <property type="entry name" value="Ribbon-helix-helix"/>
    <property type="match status" value="1"/>
</dbReference>
<dbReference type="KEGG" id="nhl:Nhal_1915"/>
<dbReference type="InterPro" id="IPR035069">
    <property type="entry name" value="TTHA1013/TTHA0281-like"/>
</dbReference>
<dbReference type="SUPFAM" id="SSF143100">
    <property type="entry name" value="TTHA1013/TTHA0281-like"/>
    <property type="match status" value="1"/>
</dbReference>
<organism evidence="1 2">
    <name type="scientific">Nitrosococcus halophilus (strain Nc4)</name>
    <dbReference type="NCBI Taxonomy" id="472759"/>
    <lineage>
        <taxon>Bacteria</taxon>
        <taxon>Pseudomonadati</taxon>
        <taxon>Pseudomonadota</taxon>
        <taxon>Gammaproteobacteria</taxon>
        <taxon>Chromatiales</taxon>
        <taxon>Chromatiaceae</taxon>
        <taxon>Nitrosococcus</taxon>
    </lineage>
</organism>
<dbReference type="InterPro" id="IPR010985">
    <property type="entry name" value="Ribbon_hlx_hlx"/>
</dbReference>
<proteinExistence type="predicted"/>
<protein>
    <submittedName>
        <fullName evidence="1">HicB family protein</fullName>
    </submittedName>
</protein>
<dbReference type="GO" id="GO:0006355">
    <property type="term" value="P:regulation of DNA-templated transcription"/>
    <property type="evidence" value="ECO:0007669"/>
    <property type="project" value="InterPro"/>
</dbReference>
<dbReference type="RefSeq" id="WP_013032893.1">
    <property type="nucleotide sequence ID" value="NC_013960.1"/>
</dbReference>
<dbReference type="Proteomes" id="UP000001844">
    <property type="component" value="Chromosome"/>
</dbReference>
<dbReference type="HOGENOM" id="CLU_134927_0_1_6"/>
<reference evidence="2" key="1">
    <citation type="submission" date="2010-04" db="EMBL/GenBank/DDBJ databases">
        <title>Complete genome sequence of Nitrosococcus halophilus Nc4, a salt-adapted, aerobic obligate ammonia-oxidizing sulfur purple bacterium.</title>
        <authorList>
            <consortium name="US DOE Joint Genome Institute"/>
            <person name="Campbell M.A."/>
            <person name="Malfatti S.A."/>
            <person name="Chain P.S.G."/>
            <person name="Heidelberg J.F."/>
            <person name="Ward B.B."/>
            <person name="Klotz M.G."/>
        </authorList>
    </citation>
    <scope>NUCLEOTIDE SEQUENCE [LARGE SCALE GENOMIC DNA]</scope>
    <source>
        <strain evidence="2">Nc4</strain>
    </source>
</reference>
<keyword evidence="2" id="KW-1185">Reference proteome</keyword>
<dbReference type="STRING" id="472759.Nhal_1915"/>
<dbReference type="InterPro" id="IPR008651">
    <property type="entry name" value="Uncharacterised_HicB"/>
</dbReference>
<accession>D5C3Q4</accession>
<dbReference type="AlphaFoldDB" id="D5C3Q4"/>